<dbReference type="Pfam" id="PF00378">
    <property type="entry name" value="ECH_1"/>
    <property type="match status" value="1"/>
</dbReference>
<dbReference type="EMBL" id="JARBDR010000917">
    <property type="protein sequence ID" value="KAJ8303380.1"/>
    <property type="molecule type" value="Genomic_DNA"/>
</dbReference>
<dbReference type="SUPFAM" id="SSF52096">
    <property type="entry name" value="ClpP/crotonase"/>
    <property type="match status" value="1"/>
</dbReference>
<dbReference type="PANTHER" id="PTHR11941">
    <property type="entry name" value="ENOYL-COA HYDRATASE-RELATED"/>
    <property type="match status" value="1"/>
</dbReference>
<proteinExistence type="predicted"/>
<dbReference type="Gene3D" id="3.90.226.10">
    <property type="entry name" value="2-enoyl-CoA Hydratase, Chain A, domain 1"/>
    <property type="match status" value="2"/>
</dbReference>
<dbReference type="CDD" id="cd06558">
    <property type="entry name" value="crotonase-like"/>
    <property type="match status" value="1"/>
</dbReference>
<accession>A0ABQ9EE03</accession>
<comment type="caution">
    <text evidence="1">The sequence shown here is derived from an EMBL/GenBank/DDBJ whole genome shotgun (WGS) entry which is preliminary data.</text>
</comment>
<evidence type="ECO:0000313" key="1">
    <source>
        <dbReference type="EMBL" id="KAJ8303380.1"/>
    </source>
</evidence>
<dbReference type="Proteomes" id="UP001217089">
    <property type="component" value="Unassembled WGS sequence"/>
</dbReference>
<dbReference type="InterPro" id="IPR001753">
    <property type="entry name" value="Enoyl-CoA_hydra/iso"/>
</dbReference>
<protein>
    <submittedName>
        <fullName evidence="1">Uncharacterized protein</fullName>
    </submittedName>
</protein>
<dbReference type="PANTHER" id="PTHR11941:SF75">
    <property type="entry name" value="ENOYL-COA HYDRATASE_ISOMERASE FAMILY PROTEIN"/>
    <property type="match status" value="1"/>
</dbReference>
<keyword evidence="2" id="KW-1185">Reference proteome</keyword>
<evidence type="ECO:0000313" key="2">
    <source>
        <dbReference type="Proteomes" id="UP001217089"/>
    </source>
</evidence>
<reference evidence="1 2" key="1">
    <citation type="submission" date="2022-12" db="EMBL/GenBank/DDBJ databases">
        <title>Chromosome-level genome of Tegillarca granosa.</title>
        <authorList>
            <person name="Kim J."/>
        </authorList>
    </citation>
    <scope>NUCLEOTIDE SEQUENCE [LARGE SCALE GENOMIC DNA]</scope>
    <source>
        <strain evidence="1">Teg-2019</strain>
        <tissue evidence="1">Adductor muscle</tissue>
    </source>
</reference>
<name>A0ABQ9EE03_TEGGR</name>
<sequence length="179" mass="20167">MSRDGISLQFTEDGFAILQMNNGQNRFNTPFLKSLNSALDDILKNSSCKALITTSTGHAFAGGAFFAMVHDYRVMRDDKGWICWNETHIKMRFPENLLEILRLKVPRCDALREAVIFGRRITAQEARQLDLIDVVAELSNLIPEAKKLATSALGKTGIDRNMLSVMKQDIYSRTVKSNL</sequence>
<gene>
    <name evidence="1" type="ORF">KUTeg_019776</name>
</gene>
<organism evidence="1 2">
    <name type="scientific">Tegillarca granosa</name>
    <name type="common">Malaysian cockle</name>
    <name type="synonym">Anadara granosa</name>
    <dbReference type="NCBI Taxonomy" id="220873"/>
    <lineage>
        <taxon>Eukaryota</taxon>
        <taxon>Metazoa</taxon>
        <taxon>Spiralia</taxon>
        <taxon>Lophotrochozoa</taxon>
        <taxon>Mollusca</taxon>
        <taxon>Bivalvia</taxon>
        <taxon>Autobranchia</taxon>
        <taxon>Pteriomorphia</taxon>
        <taxon>Arcoida</taxon>
        <taxon>Arcoidea</taxon>
        <taxon>Arcidae</taxon>
        <taxon>Tegillarca</taxon>
    </lineage>
</organism>
<dbReference type="InterPro" id="IPR029045">
    <property type="entry name" value="ClpP/crotonase-like_dom_sf"/>
</dbReference>